<keyword evidence="1" id="KW-0732">Signal</keyword>
<gene>
    <name evidence="2" type="ORF">GQN54_05465</name>
</gene>
<evidence type="ECO:0000256" key="1">
    <source>
        <dbReference type="SAM" id="SignalP"/>
    </source>
</evidence>
<comment type="caution">
    <text evidence="2">The sequence shown here is derived from an EMBL/GenBank/DDBJ whole genome shotgun (WGS) entry which is preliminary data.</text>
</comment>
<reference evidence="2 3" key="1">
    <citation type="submission" date="2019-12" db="EMBL/GenBank/DDBJ databases">
        <authorList>
            <person name="Zhao J."/>
        </authorList>
    </citation>
    <scope>NUCLEOTIDE SEQUENCE [LARGE SCALE GENOMIC DNA]</scope>
    <source>
        <strain evidence="2 3">S-15</strain>
    </source>
</reference>
<dbReference type="Proteomes" id="UP000470771">
    <property type="component" value="Unassembled WGS sequence"/>
</dbReference>
<sequence>MKLLQIILLSLFVTSIQAQTYIDGGKTRHRFAQMTIGFDSKVNLGEGSSSFRLNTSNELEKFRIEDQYSSRLIIGGTHFWGHADFYIAIPIVNWNNSGFDAGVETGFRYLPWQIKHNTIRPFIGTAFLSHNYKQGNGATLTRFKYPLTAGLIFNKGNHLIELGAGYNFQSGDKYFISPSQSININTSPLWLSIGYKWMIETTLSAEKDWKSGRTQAVTDTLAKRKKLNGLTLGVGPSSAFYTKESNHNESVAPYADHHKATVFIEFGLGYYWHKPDLQIQMAYRQNNSEIKAYDFKQSANRKALTLEAYKYFGDYHGFAPFIGPALSYEYLEVQQNQTGIRTTNDYSGIKPGITVGWDIRPNRLQMFYLRTHLRYFPNLNVNMPNGKSISMDQLEFNFIDFVIFPGRIF</sequence>
<dbReference type="AlphaFoldDB" id="A0A6N9NI98"/>
<accession>A0A6N9NI98</accession>
<dbReference type="EMBL" id="WWNE01000005">
    <property type="protein sequence ID" value="NBG65554.1"/>
    <property type="molecule type" value="Genomic_DNA"/>
</dbReference>
<keyword evidence="3" id="KW-1185">Reference proteome</keyword>
<evidence type="ECO:0008006" key="4">
    <source>
        <dbReference type="Google" id="ProtNLM"/>
    </source>
</evidence>
<feature type="chain" id="PRO_5026987109" description="Porin" evidence="1">
    <location>
        <begin position="19"/>
        <end position="409"/>
    </location>
</feature>
<proteinExistence type="predicted"/>
<feature type="signal peptide" evidence="1">
    <location>
        <begin position="1"/>
        <end position="18"/>
    </location>
</feature>
<name>A0A6N9NI98_9FLAO</name>
<evidence type="ECO:0000313" key="2">
    <source>
        <dbReference type="EMBL" id="NBG65554.1"/>
    </source>
</evidence>
<dbReference type="RefSeq" id="WP_160632507.1">
    <property type="nucleotide sequence ID" value="NZ_WWNE01000005.1"/>
</dbReference>
<protein>
    <recommendedName>
        <fullName evidence="4">Porin</fullName>
    </recommendedName>
</protein>
<evidence type="ECO:0000313" key="3">
    <source>
        <dbReference type="Proteomes" id="UP000470771"/>
    </source>
</evidence>
<dbReference type="Gene3D" id="2.40.160.20">
    <property type="match status" value="1"/>
</dbReference>
<organism evidence="2 3">
    <name type="scientific">Acidiluteibacter ferrifornacis</name>
    <dbReference type="NCBI Taxonomy" id="2692424"/>
    <lineage>
        <taxon>Bacteria</taxon>
        <taxon>Pseudomonadati</taxon>
        <taxon>Bacteroidota</taxon>
        <taxon>Flavobacteriia</taxon>
        <taxon>Flavobacteriales</taxon>
        <taxon>Cryomorphaceae</taxon>
        <taxon>Acidiluteibacter</taxon>
    </lineage>
</organism>